<accession>A0A6L6HRI9</accession>
<evidence type="ECO:0000313" key="2">
    <source>
        <dbReference type="Proteomes" id="UP000481417"/>
    </source>
</evidence>
<dbReference type="AlphaFoldDB" id="A0A6L6HRI9"/>
<dbReference type="Proteomes" id="UP000481417">
    <property type="component" value="Unassembled WGS sequence"/>
</dbReference>
<sequence length="67" mass="6540">MLAGAWGWVGQGSSSDAFPSASCIDLAGGKGVEFGSSGAIIMIDAFKGEGFASRGHGTVPAHPGMAA</sequence>
<dbReference type="EMBL" id="WMBT01000015">
    <property type="protein sequence ID" value="MTE01774.1"/>
    <property type="molecule type" value="Genomic_DNA"/>
</dbReference>
<gene>
    <name evidence="1" type="ORF">GIY56_15905</name>
</gene>
<name>A0A6L6HRI9_9RHOB</name>
<dbReference type="RefSeq" id="WP_154765851.1">
    <property type="nucleotide sequence ID" value="NZ_WMBT01000015.1"/>
</dbReference>
<organism evidence="1 2">
    <name type="scientific">Paracoccus lichenicola</name>
    <dbReference type="NCBI Taxonomy" id="2665644"/>
    <lineage>
        <taxon>Bacteria</taxon>
        <taxon>Pseudomonadati</taxon>
        <taxon>Pseudomonadota</taxon>
        <taxon>Alphaproteobacteria</taxon>
        <taxon>Rhodobacterales</taxon>
        <taxon>Paracoccaceae</taxon>
        <taxon>Paracoccus</taxon>
    </lineage>
</organism>
<protein>
    <submittedName>
        <fullName evidence="1">Uncharacterized protein</fullName>
    </submittedName>
</protein>
<evidence type="ECO:0000313" key="1">
    <source>
        <dbReference type="EMBL" id="MTE01774.1"/>
    </source>
</evidence>
<keyword evidence="2" id="KW-1185">Reference proteome</keyword>
<reference evidence="1 2" key="1">
    <citation type="submission" date="2019-11" db="EMBL/GenBank/DDBJ databases">
        <authorList>
            <person name="Lang L."/>
        </authorList>
    </citation>
    <scope>NUCLEOTIDE SEQUENCE [LARGE SCALE GENOMIC DNA]</scope>
    <source>
        <strain evidence="1 2">YIM 132242</strain>
    </source>
</reference>
<proteinExistence type="predicted"/>
<comment type="caution">
    <text evidence="1">The sequence shown here is derived from an EMBL/GenBank/DDBJ whole genome shotgun (WGS) entry which is preliminary data.</text>
</comment>